<dbReference type="Gene3D" id="3.30.1330.60">
    <property type="entry name" value="OmpA-like domain"/>
    <property type="match status" value="1"/>
</dbReference>
<reference evidence="6" key="1">
    <citation type="submission" date="2020-07" db="EMBL/GenBank/DDBJ databases">
        <title>Huge and variable diversity of episymbiotic CPR bacteria and DPANN archaea in groundwater ecosystems.</title>
        <authorList>
            <person name="He C.Y."/>
            <person name="Keren R."/>
            <person name="Whittaker M."/>
            <person name="Farag I.F."/>
            <person name="Doudna J."/>
            <person name="Cate J.H.D."/>
            <person name="Banfield J.F."/>
        </authorList>
    </citation>
    <scope>NUCLEOTIDE SEQUENCE</scope>
    <source>
        <strain evidence="6">NC_groundwater_1664_Pr3_B-0.1um_52_9</strain>
    </source>
</reference>
<dbReference type="SUPFAM" id="SSF103088">
    <property type="entry name" value="OmpA-like"/>
    <property type="match status" value="1"/>
</dbReference>
<dbReference type="AlphaFoldDB" id="A0A9D6Z6Q5"/>
<dbReference type="EMBL" id="JACRDE010000334">
    <property type="protein sequence ID" value="MBI5250336.1"/>
    <property type="molecule type" value="Genomic_DNA"/>
</dbReference>
<keyword evidence="3" id="KW-0998">Cell outer membrane</keyword>
<dbReference type="Proteomes" id="UP000807825">
    <property type="component" value="Unassembled WGS sequence"/>
</dbReference>
<dbReference type="PANTHER" id="PTHR30329">
    <property type="entry name" value="STATOR ELEMENT OF FLAGELLAR MOTOR COMPLEX"/>
    <property type="match status" value="1"/>
</dbReference>
<dbReference type="PROSITE" id="PS51123">
    <property type="entry name" value="OMPA_2"/>
    <property type="match status" value="1"/>
</dbReference>
<dbReference type="GO" id="GO:0009279">
    <property type="term" value="C:cell outer membrane"/>
    <property type="evidence" value="ECO:0007669"/>
    <property type="project" value="UniProtKB-SubCell"/>
</dbReference>
<accession>A0A9D6Z6Q5</accession>
<dbReference type="InterPro" id="IPR036737">
    <property type="entry name" value="OmpA-like_sf"/>
</dbReference>
<comment type="caution">
    <text evidence="6">The sequence shown here is derived from an EMBL/GenBank/DDBJ whole genome shotgun (WGS) entry which is preliminary data.</text>
</comment>
<sequence length="195" mass="22198">MGLYDKSEEAYKNALKLKPEDPRALLGLNKIKAIRSQDHSGFRSSEKIVEHFRRSSGGTEFGDLMGFADRTVIKDRLAFDNILFDEWSSELTRKEAIKQLQEIGKAVSLPHFDHAGFAVEGHTDNRGDDGRNLQLSRERAEAVKNYLTESFKIDPRRIKTQGFGQSRPRVPSDSKENLLKNRRVEILVLEGNLVE</sequence>
<dbReference type="PRINTS" id="PR01021">
    <property type="entry name" value="OMPADOMAIN"/>
</dbReference>
<evidence type="ECO:0000256" key="3">
    <source>
        <dbReference type="ARBA" id="ARBA00023237"/>
    </source>
</evidence>
<gene>
    <name evidence="6" type="ORF">HY912_12650</name>
</gene>
<evidence type="ECO:0000313" key="6">
    <source>
        <dbReference type="EMBL" id="MBI5250336.1"/>
    </source>
</evidence>
<feature type="domain" description="OmpA-like" evidence="5">
    <location>
        <begin position="71"/>
        <end position="192"/>
    </location>
</feature>
<evidence type="ECO:0000256" key="4">
    <source>
        <dbReference type="PROSITE-ProRule" id="PRU00473"/>
    </source>
</evidence>
<dbReference type="CDD" id="cd07185">
    <property type="entry name" value="OmpA_C-like"/>
    <property type="match status" value="1"/>
</dbReference>
<dbReference type="InterPro" id="IPR006665">
    <property type="entry name" value="OmpA-like"/>
</dbReference>
<evidence type="ECO:0000256" key="2">
    <source>
        <dbReference type="ARBA" id="ARBA00023136"/>
    </source>
</evidence>
<evidence type="ECO:0000313" key="7">
    <source>
        <dbReference type="Proteomes" id="UP000807825"/>
    </source>
</evidence>
<protein>
    <submittedName>
        <fullName evidence="6">OmpA family protein</fullName>
    </submittedName>
</protein>
<dbReference type="PANTHER" id="PTHR30329:SF21">
    <property type="entry name" value="LIPOPROTEIN YIAD-RELATED"/>
    <property type="match status" value="1"/>
</dbReference>
<dbReference type="InterPro" id="IPR050330">
    <property type="entry name" value="Bact_OuterMem_StrucFunc"/>
</dbReference>
<dbReference type="Pfam" id="PF00691">
    <property type="entry name" value="OmpA"/>
    <property type="match status" value="1"/>
</dbReference>
<name>A0A9D6Z6Q5_9BACT</name>
<evidence type="ECO:0000256" key="1">
    <source>
        <dbReference type="ARBA" id="ARBA00004442"/>
    </source>
</evidence>
<evidence type="ECO:0000259" key="5">
    <source>
        <dbReference type="PROSITE" id="PS51123"/>
    </source>
</evidence>
<keyword evidence="2 4" id="KW-0472">Membrane</keyword>
<comment type="subcellular location">
    <subcellularLocation>
        <location evidence="1">Cell outer membrane</location>
    </subcellularLocation>
</comment>
<proteinExistence type="predicted"/>
<organism evidence="6 7">
    <name type="scientific">Desulfomonile tiedjei</name>
    <dbReference type="NCBI Taxonomy" id="2358"/>
    <lineage>
        <taxon>Bacteria</taxon>
        <taxon>Pseudomonadati</taxon>
        <taxon>Thermodesulfobacteriota</taxon>
        <taxon>Desulfomonilia</taxon>
        <taxon>Desulfomonilales</taxon>
        <taxon>Desulfomonilaceae</taxon>
        <taxon>Desulfomonile</taxon>
    </lineage>
</organism>
<dbReference type="InterPro" id="IPR006664">
    <property type="entry name" value="OMP_bac"/>
</dbReference>